<dbReference type="EMBL" id="AMRM01000001">
    <property type="protein sequence ID" value="EKF20962.1"/>
    <property type="molecule type" value="Genomic_DNA"/>
</dbReference>
<sequence>MIFREGPYRVFFYSNEGNPREPMHVHVRHGEREAKVWLAPAILIAESSGFNSRELGAILSIIETNRARIEQAWNEHFGD</sequence>
<keyword evidence="2" id="KW-1185">Reference proteome</keyword>
<comment type="caution">
    <text evidence="1">The sequence shown here is derived from an EMBL/GenBank/DDBJ whole genome shotgun (WGS) entry which is preliminary data.</text>
</comment>
<dbReference type="Proteomes" id="UP000006786">
    <property type="component" value="Unassembled WGS sequence"/>
</dbReference>
<dbReference type="PATRIC" id="fig|391937.3.peg.260"/>
<evidence type="ECO:0000313" key="2">
    <source>
        <dbReference type="Proteomes" id="UP000006786"/>
    </source>
</evidence>
<dbReference type="eggNOG" id="ENOG5032YQJ">
    <property type="taxonomic scope" value="Bacteria"/>
</dbReference>
<evidence type="ECO:0000313" key="1">
    <source>
        <dbReference type="EMBL" id="EKF20962.1"/>
    </source>
</evidence>
<dbReference type="InterPro" id="IPR025427">
    <property type="entry name" value="DUF4160"/>
</dbReference>
<protein>
    <recommendedName>
        <fullName evidence="3">DUF4160 domain-containing protein</fullName>
    </recommendedName>
</protein>
<accession>K2MU74</accession>
<dbReference type="Pfam" id="PF13711">
    <property type="entry name" value="DUF4160"/>
    <property type="match status" value="1"/>
</dbReference>
<dbReference type="STRING" id="391937.NA2_01250"/>
<reference evidence="1 2" key="1">
    <citation type="journal article" date="2012" name="J. Bacteriol.">
        <title>Genome Sequence of Nitratireductor pacificus Type Strain pht-3B.</title>
        <authorList>
            <person name="Lai Q."/>
            <person name="Li G."/>
            <person name="Shao Z."/>
        </authorList>
    </citation>
    <scope>NUCLEOTIDE SEQUENCE [LARGE SCALE GENOMIC DNA]</scope>
    <source>
        <strain evidence="2">pht-3B</strain>
    </source>
</reference>
<gene>
    <name evidence="1" type="ORF">NA2_01250</name>
</gene>
<organism evidence="1 2">
    <name type="scientific">Nitratireductor pacificus pht-3B</name>
    <dbReference type="NCBI Taxonomy" id="391937"/>
    <lineage>
        <taxon>Bacteria</taxon>
        <taxon>Pseudomonadati</taxon>
        <taxon>Pseudomonadota</taxon>
        <taxon>Alphaproteobacteria</taxon>
        <taxon>Hyphomicrobiales</taxon>
        <taxon>Phyllobacteriaceae</taxon>
        <taxon>Nitratireductor</taxon>
    </lineage>
</organism>
<proteinExistence type="predicted"/>
<dbReference type="AlphaFoldDB" id="K2MU74"/>
<evidence type="ECO:0008006" key="3">
    <source>
        <dbReference type="Google" id="ProtNLM"/>
    </source>
</evidence>
<name>K2MU74_9HYPH</name>